<evidence type="ECO:0000256" key="1">
    <source>
        <dbReference type="ARBA" id="ARBA00012864"/>
    </source>
</evidence>
<accession>A0A7G9SUU1</accession>
<feature type="binding site" evidence="7">
    <location>
        <position position="116"/>
    </location>
    <ligand>
        <name>Fe(3+)</name>
        <dbReference type="ChEBI" id="CHEBI:29034"/>
    </ligand>
</feature>
<dbReference type="PANTHER" id="PTHR42752:SF1">
    <property type="entry name" value="IMIDAZOLONEPROPIONASE-RELATED"/>
    <property type="match status" value="1"/>
</dbReference>
<keyword evidence="7" id="KW-0963">Cytoplasm</keyword>
<feature type="binding site" evidence="7">
    <location>
        <position position="221"/>
    </location>
    <ligand>
        <name>4-imidazolone-5-propanoate</name>
        <dbReference type="ChEBI" id="CHEBI:77893"/>
    </ligand>
</feature>
<evidence type="ECO:0000259" key="9">
    <source>
        <dbReference type="Pfam" id="PF01979"/>
    </source>
</evidence>
<dbReference type="CDD" id="cd01296">
    <property type="entry name" value="Imidazolone-5PH"/>
    <property type="match status" value="1"/>
</dbReference>
<feature type="binding site" evidence="7">
    <location>
        <position position="116"/>
    </location>
    <ligand>
        <name>Zn(2+)</name>
        <dbReference type="ChEBI" id="CHEBI:29105"/>
    </ligand>
</feature>
<dbReference type="GO" id="GO:0005737">
    <property type="term" value="C:cytoplasm"/>
    <property type="evidence" value="ECO:0007669"/>
    <property type="project" value="UniProtKB-SubCell"/>
</dbReference>
<keyword evidence="11" id="KW-1185">Reference proteome</keyword>
<evidence type="ECO:0000256" key="7">
    <source>
        <dbReference type="HAMAP-Rule" id="MF_00372"/>
    </source>
</evidence>
<feature type="binding site" evidence="7">
    <location>
        <position position="364"/>
    </location>
    <ligand>
        <name>N-formimidoyl-L-glutamate</name>
        <dbReference type="ChEBI" id="CHEBI:58928"/>
    </ligand>
</feature>
<comment type="cofactor">
    <cofactor evidence="7">
        <name>Zn(2+)</name>
        <dbReference type="ChEBI" id="CHEBI:29105"/>
    </cofactor>
    <cofactor evidence="7">
        <name>Fe(3+)</name>
        <dbReference type="ChEBI" id="CHEBI:29034"/>
    </cofactor>
    <text evidence="7">Binds 1 zinc or iron ion per subunit.</text>
</comment>
<feature type="domain" description="Amidohydrolase-related" evidence="9">
    <location>
        <begin position="107"/>
        <end position="420"/>
    </location>
</feature>
<keyword evidence="5 7" id="KW-0862">Zinc</keyword>
<dbReference type="KEGG" id="tcn:H9L16_09465"/>
<feature type="binding site" evidence="7">
    <location>
        <position position="285"/>
    </location>
    <ligand>
        <name>Zn(2+)</name>
        <dbReference type="ChEBI" id="CHEBI:29105"/>
    </ligand>
</feature>
<feature type="binding site" evidence="7">
    <location>
        <position position="362"/>
    </location>
    <ligand>
        <name>N-formimidoyl-L-glutamate</name>
        <dbReference type="ChEBI" id="CHEBI:58928"/>
    </ligand>
</feature>
<evidence type="ECO:0000256" key="4">
    <source>
        <dbReference type="ARBA" id="ARBA00022808"/>
    </source>
</evidence>
<comment type="similarity">
    <text evidence="7">Belongs to the metallo-dependent hydrolases superfamily. HutI family.</text>
</comment>
<dbReference type="UniPathway" id="UPA00379">
    <property type="reaction ID" value="UER00551"/>
</dbReference>
<feature type="binding site" evidence="7">
    <location>
        <position position="360"/>
    </location>
    <ligand>
        <name>Fe(3+)</name>
        <dbReference type="ChEBI" id="CHEBI:29034"/>
    </ligand>
</feature>
<dbReference type="GO" id="GO:0005506">
    <property type="term" value="F:iron ion binding"/>
    <property type="evidence" value="ECO:0007669"/>
    <property type="project" value="UniProtKB-UniRule"/>
</dbReference>
<dbReference type="EC" id="3.5.2.7" evidence="1 7"/>
<dbReference type="FunFam" id="3.20.20.140:FF:000007">
    <property type="entry name" value="Imidazolonepropionase"/>
    <property type="match status" value="1"/>
</dbReference>
<dbReference type="GO" id="GO:0019557">
    <property type="term" value="P:L-histidine catabolic process to glutamate and formate"/>
    <property type="evidence" value="ECO:0007669"/>
    <property type="project" value="UniProtKB-UniPathway"/>
</dbReference>
<dbReference type="NCBIfam" id="TIGR01224">
    <property type="entry name" value="hutI"/>
    <property type="match status" value="1"/>
</dbReference>
<sequence length="448" mass="46971">MALAVVLILQLRRRYGSGNGGGGGDSGHSHHDGCDGGGDGAVVATERWDGLLLGPSLATLDTDSGYGLVEDGALAWKDGLLVYVGPRSGLPGDASSLADEVIEAEGLVTPGLVDCHTHLVFAGDRAGEFELRLQGASYEEIARSGGGILSSVRAVREAGEDELLAQSLPRARALIADGATTLEIKSGYGLDLDNERKMLRVARRIGVTLGIGVRTTFLGAHALPAEYRDDADGYIDAAIGWLQALHGEGLVDAVDAFCERIGFSSAQTRRMFEAARALGLPVKLHADQLSDGGGAALAAEFHGLSADHIEHTNEAGVRAMADAGTVAVLLPGAFHVLRETVLPPLDLLRAHGVPMAVATDCNPGTSPLLSLQQAMQLACTHFKLTPEEALRGTTINAARALGLQDRGVLRTGLRADFAHWHVRQPAALCYWLGGQLLHASHTGGRRLV</sequence>
<dbReference type="InterPro" id="IPR005920">
    <property type="entry name" value="HutI"/>
</dbReference>
<reference evidence="10 11" key="1">
    <citation type="submission" date="2020-08" db="EMBL/GenBank/DDBJ databases">
        <title>Genome sequence of Thermomonas carbonis KCTC 42013T.</title>
        <authorList>
            <person name="Hyun D.-W."/>
            <person name="Bae J.-W."/>
        </authorList>
    </citation>
    <scope>NUCLEOTIDE SEQUENCE [LARGE SCALE GENOMIC DNA]</scope>
    <source>
        <strain evidence="10 11">KCTC 42013</strain>
    </source>
</reference>
<dbReference type="AlphaFoldDB" id="A0A7G9SUU1"/>
<feature type="binding site" evidence="7">
    <location>
        <position position="360"/>
    </location>
    <ligand>
        <name>Zn(2+)</name>
        <dbReference type="ChEBI" id="CHEBI:29105"/>
    </ligand>
</feature>
<gene>
    <name evidence="7" type="primary">hutI</name>
    <name evidence="10" type="ORF">H9L16_09465</name>
</gene>
<dbReference type="SUPFAM" id="SSF51556">
    <property type="entry name" value="Metallo-dependent hydrolases"/>
    <property type="match status" value="1"/>
</dbReference>
<proteinExistence type="inferred from homology"/>
<dbReference type="PANTHER" id="PTHR42752">
    <property type="entry name" value="IMIDAZOLONEPROPIONASE"/>
    <property type="match status" value="1"/>
</dbReference>
<dbReference type="Proteomes" id="UP000515804">
    <property type="component" value="Chromosome"/>
</dbReference>
<comment type="subcellular location">
    <subcellularLocation>
        <location evidence="7">Cytoplasm</location>
    </subcellularLocation>
</comment>
<dbReference type="HAMAP" id="MF_00372">
    <property type="entry name" value="HutI"/>
    <property type="match status" value="1"/>
</dbReference>
<dbReference type="InterPro" id="IPR011059">
    <property type="entry name" value="Metal-dep_hydrolase_composite"/>
</dbReference>
<dbReference type="GO" id="GO:0008270">
    <property type="term" value="F:zinc ion binding"/>
    <property type="evidence" value="ECO:0007669"/>
    <property type="project" value="UniProtKB-UniRule"/>
</dbReference>
<comment type="pathway">
    <text evidence="7">Amino-acid degradation; L-histidine degradation into L-glutamate; N-formimidoyl-L-glutamate from L-histidine: step 3/3.</text>
</comment>
<dbReference type="Gene3D" id="3.20.20.140">
    <property type="entry name" value="Metal-dependent hydrolases"/>
    <property type="match status" value="1"/>
</dbReference>
<feature type="binding site" evidence="7">
    <location>
        <position position="118"/>
    </location>
    <ligand>
        <name>Fe(3+)</name>
        <dbReference type="ChEBI" id="CHEBI:29034"/>
    </ligand>
</feature>
<feature type="binding site" evidence="7">
    <location>
        <position position="288"/>
    </location>
    <ligand>
        <name>4-imidazolone-5-propanoate</name>
        <dbReference type="ChEBI" id="CHEBI:77893"/>
    </ligand>
</feature>
<keyword evidence="3 7" id="KW-0378">Hydrolase</keyword>
<dbReference type="EMBL" id="CP060719">
    <property type="protein sequence ID" value="QNN71616.1"/>
    <property type="molecule type" value="Genomic_DNA"/>
</dbReference>
<keyword evidence="4 7" id="KW-0369">Histidine metabolism</keyword>
<feature type="binding site" evidence="7">
    <location>
        <position position="365"/>
    </location>
    <ligand>
        <name>4-imidazolone-5-propanoate</name>
        <dbReference type="ChEBI" id="CHEBI:77893"/>
    </ligand>
</feature>
<keyword evidence="6 7" id="KW-0408">Iron</keyword>
<dbReference type="Pfam" id="PF01979">
    <property type="entry name" value="Amidohydro_1"/>
    <property type="match status" value="1"/>
</dbReference>
<keyword evidence="2 7" id="KW-0479">Metal-binding</keyword>
<name>A0A7G9SUU1_9GAMM</name>
<comment type="function">
    <text evidence="7">Catalyzes the hydrolytic cleavage of the carbon-nitrogen bond in imidazolone-5-propanoate to yield N-formimidoyl-L-glutamate. It is the third step in the universal histidine degradation pathway.</text>
</comment>
<evidence type="ECO:0000256" key="2">
    <source>
        <dbReference type="ARBA" id="ARBA00022723"/>
    </source>
</evidence>
<evidence type="ECO:0000256" key="8">
    <source>
        <dbReference type="SAM" id="MobiDB-lite"/>
    </source>
</evidence>
<feature type="binding site" evidence="7">
    <location>
        <position position="188"/>
    </location>
    <ligand>
        <name>N-formimidoyl-L-glutamate</name>
        <dbReference type="ChEBI" id="CHEBI:58928"/>
    </ligand>
</feature>
<evidence type="ECO:0000256" key="5">
    <source>
        <dbReference type="ARBA" id="ARBA00022833"/>
    </source>
</evidence>
<evidence type="ECO:0000313" key="10">
    <source>
        <dbReference type="EMBL" id="QNN71616.1"/>
    </source>
</evidence>
<dbReference type="GO" id="GO:0050480">
    <property type="term" value="F:imidazolonepropionase activity"/>
    <property type="evidence" value="ECO:0007669"/>
    <property type="project" value="UniProtKB-UniRule"/>
</dbReference>
<protein>
    <recommendedName>
        <fullName evidence="1 7">Imidazolonepropionase</fullName>
        <ecNumber evidence="1 7">3.5.2.7</ecNumber>
    </recommendedName>
    <alternativeName>
        <fullName evidence="7">Imidazolone-5-propionate hydrolase</fullName>
    </alternativeName>
</protein>
<evidence type="ECO:0000313" key="11">
    <source>
        <dbReference type="Proteomes" id="UP000515804"/>
    </source>
</evidence>
<dbReference type="InterPro" id="IPR006680">
    <property type="entry name" value="Amidohydro-rel"/>
</dbReference>
<dbReference type="InterPro" id="IPR032466">
    <property type="entry name" value="Metal_Hydrolase"/>
</dbReference>
<feature type="binding site" evidence="7">
    <location>
        <position position="285"/>
    </location>
    <ligand>
        <name>Fe(3+)</name>
        <dbReference type="ChEBI" id="CHEBI:29034"/>
    </ligand>
</feature>
<evidence type="ECO:0000256" key="3">
    <source>
        <dbReference type="ARBA" id="ARBA00022801"/>
    </source>
</evidence>
<feature type="binding site" evidence="7">
    <location>
        <position position="188"/>
    </location>
    <ligand>
        <name>4-imidazolone-5-propanoate</name>
        <dbReference type="ChEBI" id="CHEBI:77893"/>
    </ligand>
</feature>
<comment type="catalytic activity">
    <reaction evidence="7">
        <text>4-imidazolone-5-propanoate + H2O = N-formimidoyl-L-glutamate</text>
        <dbReference type="Rhea" id="RHEA:23660"/>
        <dbReference type="ChEBI" id="CHEBI:15377"/>
        <dbReference type="ChEBI" id="CHEBI:58928"/>
        <dbReference type="ChEBI" id="CHEBI:77893"/>
        <dbReference type="EC" id="3.5.2.7"/>
    </reaction>
</comment>
<feature type="region of interest" description="Disordered" evidence="8">
    <location>
        <begin position="19"/>
        <end position="38"/>
    </location>
</feature>
<feature type="binding site" evidence="7">
    <location>
        <position position="118"/>
    </location>
    <ligand>
        <name>Zn(2+)</name>
        <dbReference type="ChEBI" id="CHEBI:29105"/>
    </ligand>
</feature>
<dbReference type="SUPFAM" id="SSF51338">
    <property type="entry name" value="Composite domain of metallo-dependent hydrolases"/>
    <property type="match status" value="1"/>
</dbReference>
<feature type="binding site" evidence="7">
    <location>
        <position position="125"/>
    </location>
    <ligand>
        <name>4-imidazolone-5-propanoate</name>
        <dbReference type="ChEBI" id="CHEBI:77893"/>
    </ligand>
</feature>
<organism evidence="10 11">
    <name type="scientific">Thermomonas carbonis</name>
    <dbReference type="NCBI Taxonomy" id="1463158"/>
    <lineage>
        <taxon>Bacteria</taxon>
        <taxon>Pseudomonadati</taxon>
        <taxon>Pseudomonadota</taxon>
        <taxon>Gammaproteobacteria</taxon>
        <taxon>Lysobacterales</taxon>
        <taxon>Lysobacteraceae</taxon>
        <taxon>Thermomonas</taxon>
    </lineage>
</organism>
<dbReference type="Gene3D" id="2.30.40.10">
    <property type="entry name" value="Urease, subunit C, domain 1"/>
    <property type="match status" value="1"/>
</dbReference>
<evidence type="ECO:0000256" key="6">
    <source>
        <dbReference type="ARBA" id="ARBA00023004"/>
    </source>
</evidence>
<dbReference type="GO" id="GO:0019556">
    <property type="term" value="P:L-histidine catabolic process to glutamate and formamide"/>
    <property type="evidence" value="ECO:0007669"/>
    <property type="project" value="UniProtKB-UniRule"/>
</dbReference>